<evidence type="ECO:0000313" key="9">
    <source>
        <dbReference type="EMBL" id="KAF5892626.1"/>
    </source>
</evidence>
<keyword evidence="6" id="KW-0472">Membrane</keyword>
<feature type="signal peptide" evidence="7">
    <location>
        <begin position="1"/>
        <end position="23"/>
    </location>
</feature>
<dbReference type="GO" id="GO:0006508">
    <property type="term" value="P:proteolysis"/>
    <property type="evidence" value="ECO:0007669"/>
    <property type="project" value="UniProtKB-KW"/>
</dbReference>
<dbReference type="InterPro" id="IPR021454">
    <property type="entry name" value="DUF3105"/>
</dbReference>
<dbReference type="GO" id="GO:0031012">
    <property type="term" value="C:extracellular matrix"/>
    <property type="evidence" value="ECO:0007669"/>
    <property type="project" value="InterPro"/>
</dbReference>
<dbReference type="InterPro" id="IPR001818">
    <property type="entry name" value="Pept_M10_metallopeptidase"/>
</dbReference>
<keyword evidence="4" id="KW-0862">Zinc</keyword>
<proteinExistence type="predicted"/>
<keyword evidence="2" id="KW-0479">Metal-binding</keyword>
<dbReference type="OrthoDB" id="5960270at2759"/>
<protein>
    <submittedName>
        <fullName evidence="9">Tumor protein p53-inducible protein 13 isoform X1</fullName>
    </submittedName>
</protein>
<dbReference type="PANTHER" id="PTHR34179:SF1">
    <property type="entry name" value="TUMOR PROTEIN P53-INDUCIBLE PROTEIN 13"/>
    <property type="match status" value="1"/>
</dbReference>
<sequence>MGLRAQGLVWGLACLCVIQQHSGLSQLCDNAKTRLETDLPSPDEFLCLKPSPLTSSALELLDISTKYVPQSAEHVCMDLSITYHQTIPNSGAHRPIGAQSGEYLYCPPQRWLNNLKDGATVLLFHPCASQDARMSLAAVAHSCLPHFILTAHPHLSQQRPIALVSWGHTLEMSHISIAGMCEWLFTSSSSFNQTTASHNYNLYLTNAAPMDRALNTSVKSLKACCEEALSAYEATARMRKIRSVPQPAEEEMEKEEVKHSKTAFSVSSESATLNSSHRQELNNSEGKDSRSKAPHRNVSTVHTAVHAEERGGGVKTDTKTAITQMKTLKDPHGETRGDEPVIRTHDSQNDVTSPKWINTDTAGKQRIKTDLGELRAGGGCAVPGHCGPPDMDPAVVGGPLRGHKMTVQRTDEAVWAAAALGFLLVLLTLSVLHTRLYRNCRAPSSLYWRESQQDYESVADHGDNYPFDGPKGTLAHAFDPGEGIGGDVHFDEDELWTADSR</sequence>
<feature type="region of interest" description="Disordered" evidence="5">
    <location>
        <begin position="329"/>
        <end position="357"/>
    </location>
</feature>
<keyword evidence="7" id="KW-0732">Signal</keyword>
<organism evidence="9 10">
    <name type="scientific">Clarias magur</name>
    <name type="common">Asian catfish</name>
    <name type="synonym">Macropteronotus magur</name>
    <dbReference type="NCBI Taxonomy" id="1594786"/>
    <lineage>
        <taxon>Eukaryota</taxon>
        <taxon>Metazoa</taxon>
        <taxon>Chordata</taxon>
        <taxon>Craniata</taxon>
        <taxon>Vertebrata</taxon>
        <taxon>Euteleostomi</taxon>
        <taxon>Actinopterygii</taxon>
        <taxon>Neopterygii</taxon>
        <taxon>Teleostei</taxon>
        <taxon>Ostariophysi</taxon>
        <taxon>Siluriformes</taxon>
        <taxon>Clariidae</taxon>
        <taxon>Clarias</taxon>
    </lineage>
</organism>
<keyword evidence="6" id="KW-0812">Transmembrane</keyword>
<accession>A0A8J4TVE5</accession>
<dbReference type="Gene3D" id="3.40.390.10">
    <property type="entry name" value="Collagenase (Catalytic Domain)"/>
    <property type="match status" value="1"/>
</dbReference>
<feature type="compositionally biased region" description="Basic and acidic residues" evidence="5">
    <location>
        <begin position="329"/>
        <end position="348"/>
    </location>
</feature>
<dbReference type="PANTHER" id="PTHR34179">
    <property type="entry name" value="TUMOR PROTEIN P53-INDUCIBLE PROTEIN 13"/>
    <property type="match status" value="1"/>
</dbReference>
<dbReference type="InterPro" id="IPR024079">
    <property type="entry name" value="MetalloPept_cat_dom_sf"/>
</dbReference>
<evidence type="ECO:0000256" key="4">
    <source>
        <dbReference type="ARBA" id="ARBA00022833"/>
    </source>
</evidence>
<feature type="non-terminal residue" evidence="9">
    <location>
        <position position="1"/>
    </location>
</feature>
<feature type="region of interest" description="Disordered" evidence="5">
    <location>
        <begin position="243"/>
        <end position="298"/>
    </location>
</feature>
<keyword evidence="3" id="KW-0378">Hydrolase</keyword>
<evidence type="ECO:0000256" key="1">
    <source>
        <dbReference type="ARBA" id="ARBA00022670"/>
    </source>
</evidence>
<dbReference type="Pfam" id="PF00413">
    <property type="entry name" value="Peptidase_M10"/>
    <property type="match status" value="1"/>
</dbReference>
<evidence type="ECO:0000259" key="8">
    <source>
        <dbReference type="Pfam" id="PF00413"/>
    </source>
</evidence>
<evidence type="ECO:0000313" key="10">
    <source>
        <dbReference type="Proteomes" id="UP000727407"/>
    </source>
</evidence>
<reference evidence="9" key="1">
    <citation type="submission" date="2020-07" db="EMBL/GenBank/DDBJ databases">
        <title>Clarias magur genome sequencing, assembly and annotation.</title>
        <authorList>
            <person name="Kushwaha B."/>
            <person name="Kumar R."/>
            <person name="Das P."/>
            <person name="Joshi C.G."/>
            <person name="Kumar D."/>
            <person name="Nagpure N.S."/>
            <person name="Pandey M."/>
            <person name="Agarwal S."/>
            <person name="Srivastava S."/>
            <person name="Singh M."/>
            <person name="Sahoo L."/>
            <person name="Jayasankar P."/>
            <person name="Meher P.K."/>
            <person name="Koringa P.G."/>
            <person name="Iquebal M.A."/>
            <person name="Das S.P."/>
            <person name="Bit A."/>
            <person name="Patnaik S."/>
            <person name="Patel N."/>
            <person name="Shah T.M."/>
            <person name="Hinsu A."/>
            <person name="Jena J.K."/>
        </authorList>
    </citation>
    <scope>NUCLEOTIDE SEQUENCE</scope>
    <source>
        <strain evidence="9">CIFAMagur01</strain>
        <tissue evidence="9">Testis</tissue>
    </source>
</reference>
<dbReference type="GO" id="GO:0004222">
    <property type="term" value="F:metalloendopeptidase activity"/>
    <property type="evidence" value="ECO:0007669"/>
    <property type="project" value="InterPro"/>
</dbReference>
<evidence type="ECO:0000256" key="6">
    <source>
        <dbReference type="SAM" id="Phobius"/>
    </source>
</evidence>
<evidence type="ECO:0000256" key="7">
    <source>
        <dbReference type="SAM" id="SignalP"/>
    </source>
</evidence>
<keyword evidence="1" id="KW-0645">Protease</keyword>
<dbReference type="AlphaFoldDB" id="A0A8J4TVE5"/>
<gene>
    <name evidence="9" type="primary">tp53i13</name>
    <name evidence="9" type="ORF">DAT39_017674</name>
</gene>
<feature type="chain" id="PRO_5035297400" evidence="7">
    <location>
        <begin position="24"/>
        <end position="501"/>
    </location>
</feature>
<name>A0A8J4TVE5_CLAMG</name>
<evidence type="ECO:0000256" key="5">
    <source>
        <dbReference type="SAM" id="MobiDB-lite"/>
    </source>
</evidence>
<dbReference type="GO" id="GO:0008270">
    <property type="term" value="F:zinc ion binding"/>
    <property type="evidence" value="ECO:0007669"/>
    <property type="project" value="InterPro"/>
</dbReference>
<feature type="compositionally biased region" description="Polar residues" evidence="5">
    <location>
        <begin position="262"/>
        <end position="276"/>
    </location>
</feature>
<dbReference type="EMBL" id="QNUK01000488">
    <property type="protein sequence ID" value="KAF5892626.1"/>
    <property type="molecule type" value="Genomic_DNA"/>
</dbReference>
<dbReference type="Pfam" id="PF11303">
    <property type="entry name" value="DUF3105"/>
    <property type="match status" value="1"/>
</dbReference>
<dbReference type="Proteomes" id="UP000727407">
    <property type="component" value="Unassembled WGS sequence"/>
</dbReference>
<evidence type="ECO:0000256" key="2">
    <source>
        <dbReference type="ARBA" id="ARBA00022723"/>
    </source>
</evidence>
<keyword evidence="10" id="KW-1185">Reference proteome</keyword>
<evidence type="ECO:0000256" key="3">
    <source>
        <dbReference type="ARBA" id="ARBA00022801"/>
    </source>
</evidence>
<keyword evidence="6" id="KW-1133">Transmembrane helix</keyword>
<comment type="caution">
    <text evidence="9">The sequence shown here is derived from an EMBL/GenBank/DDBJ whole genome shotgun (WGS) entry which is preliminary data.</text>
</comment>
<feature type="domain" description="Peptidase M10 metallopeptidase" evidence="8">
    <location>
        <begin position="459"/>
        <end position="500"/>
    </location>
</feature>
<dbReference type="GO" id="GO:0005737">
    <property type="term" value="C:cytoplasm"/>
    <property type="evidence" value="ECO:0007669"/>
    <property type="project" value="TreeGrafter"/>
</dbReference>
<dbReference type="SUPFAM" id="SSF55486">
    <property type="entry name" value="Metalloproteases ('zincins'), catalytic domain"/>
    <property type="match status" value="1"/>
</dbReference>
<feature type="transmembrane region" description="Helical" evidence="6">
    <location>
        <begin position="413"/>
        <end position="432"/>
    </location>
</feature>
<feature type="compositionally biased region" description="Basic and acidic residues" evidence="5">
    <location>
        <begin position="277"/>
        <end position="291"/>
    </location>
</feature>